<evidence type="ECO:0000256" key="4">
    <source>
        <dbReference type="ARBA" id="ARBA00023163"/>
    </source>
</evidence>
<dbReference type="RefSeq" id="WP_111360405.1">
    <property type="nucleotide sequence ID" value="NZ_NHSK01000296.1"/>
</dbReference>
<dbReference type="InterPro" id="IPR036390">
    <property type="entry name" value="WH_DNA-bd_sf"/>
</dbReference>
<dbReference type="GO" id="GO:0043565">
    <property type="term" value="F:sequence-specific DNA binding"/>
    <property type="evidence" value="ECO:0007669"/>
    <property type="project" value="TreeGrafter"/>
</dbReference>
<dbReference type="SUPFAM" id="SSF53850">
    <property type="entry name" value="Periplasmic binding protein-like II"/>
    <property type="match status" value="1"/>
</dbReference>
<keyword evidence="4" id="KW-0804">Transcription</keyword>
<protein>
    <submittedName>
        <fullName evidence="6">LysR family transcriptional regulator</fullName>
    </submittedName>
</protein>
<dbReference type="Pfam" id="PF03466">
    <property type="entry name" value="LysR_substrate"/>
    <property type="match status" value="1"/>
</dbReference>
<dbReference type="SUPFAM" id="SSF46785">
    <property type="entry name" value="Winged helix' DNA-binding domain"/>
    <property type="match status" value="1"/>
</dbReference>
<evidence type="ECO:0000256" key="2">
    <source>
        <dbReference type="ARBA" id="ARBA00023015"/>
    </source>
</evidence>
<proteinExistence type="inferred from homology"/>
<accession>A0A327JWF9</accession>
<evidence type="ECO:0000259" key="5">
    <source>
        <dbReference type="PROSITE" id="PS50931"/>
    </source>
</evidence>
<reference evidence="6 7" key="1">
    <citation type="submission" date="2017-07" db="EMBL/GenBank/DDBJ databases">
        <title>Draft Genome Sequences of Select Purple Nonsulfur Bacteria.</title>
        <authorList>
            <person name="Lasarre B."/>
            <person name="Mckinlay J.B."/>
        </authorList>
    </citation>
    <scope>NUCLEOTIDE SEQUENCE [LARGE SCALE GENOMIC DNA]</scope>
    <source>
        <strain evidence="6 7">DSM 11907</strain>
    </source>
</reference>
<dbReference type="Gene3D" id="3.40.190.290">
    <property type="match status" value="1"/>
</dbReference>
<dbReference type="OrthoDB" id="9786526at2"/>
<dbReference type="GO" id="GO:0006351">
    <property type="term" value="P:DNA-templated transcription"/>
    <property type="evidence" value="ECO:0007669"/>
    <property type="project" value="TreeGrafter"/>
</dbReference>
<comment type="similarity">
    <text evidence="1">Belongs to the LysR transcriptional regulatory family.</text>
</comment>
<comment type="caution">
    <text evidence="6">The sequence shown here is derived from an EMBL/GenBank/DDBJ whole genome shotgun (WGS) entry which is preliminary data.</text>
</comment>
<dbReference type="InterPro" id="IPR000847">
    <property type="entry name" value="LysR_HTH_N"/>
</dbReference>
<dbReference type="Pfam" id="PF00126">
    <property type="entry name" value="HTH_1"/>
    <property type="match status" value="1"/>
</dbReference>
<feature type="domain" description="HTH lysR-type" evidence="5">
    <location>
        <begin position="1"/>
        <end position="60"/>
    </location>
</feature>
<dbReference type="InterPro" id="IPR058163">
    <property type="entry name" value="LysR-type_TF_proteobact-type"/>
</dbReference>
<dbReference type="GO" id="GO:0003700">
    <property type="term" value="F:DNA-binding transcription factor activity"/>
    <property type="evidence" value="ECO:0007669"/>
    <property type="project" value="InterPro"/>
</dbReference>
<evidence type="ECO:0000256" key="3">
    <source>
        <dbReference type="ARBA" id="ARBA00023125"/>
    </source>
</evidence>
<keyword evidence="3" id="KW-0238">DNA-binding</keyword>
<dbReference type="PROSITE" id="PS50931">
    <property type="entry name" value="HTH_LYSR"/>
    <property type="match status" value="1"/>
</dbReference>
<evidence type="ECO:0000313" key="7">
    <source>
        <dbReference type="Proteomes" id="UP000248863"/>
    </source>
</evidence>
<dbReference type="InterPro" id="IPR036388">
    <property type="entry name" value="WH-like_DNA-bd_sf"/>
</dbReference>
<dbReference type="PANTHER" id="PTHR30537:SF1">
    <property type="entry name" value="HTH-TYPE TRANSCRIPTIONAL REGULATOR PGRR"/>
    <property type="match status" value="1"/>
</dbReference>
<dbReference type="Gene3D" id="1.10.10.10">
    <property type="entry name" value="Winged helix-like DNA-binding domain superfamily/Winged helix DNA-binding domain"/>
    <property type="match status" value="1"/>
</dbReference>
<dbReference type="Proteomes" id="UP000248863">
    <property type="component" value="Unassembled WGS sequence"/>
</dbReference>
<dbReference type="FunFam" id="1.10.10.10:FF:000001">
    <property type="entry name" value="LysR family transcriptional regulator"/>
    <property type="match status" value="1"/>
</dbReference>
<dbReference type="AlphaFoldDB" id="A0A327JWF9"/>
<dbReference type="InterPro" id="IPR005119">
    <property type="entry name" value="LysR_subst-bd"/>
</dbReference>
<organism evidence="6 7">
    <name type="scientific">Rhodoplanes elegans</name>
    <dbReference type="NCBI Taxonomy" id="29408"/>
    <lineage>
        <taxon>Bacteria</taxon>
        <taxon>Pseudomonadati</taxon>
        <taxon>Pseudomonadota</taxon>
        <taxon>Alphaproteobacteria</taxon>
        <taxon>Hyphomicrobiales</taxon>
        <taxon>Nitrobacteraceae</taxon>
        <taxon>Rhodoplanes</taxon>
    </lineage>
</organism>
<dbReference type="EMBL" id="NPEU01000652">
    <property type="protein sequence ID" value="RAI29915.1"/>
    <property type="molecule type" value="Genomic_DNA"/>
</dbReference>
<sequence>MNHRWADLAAFVAVADHLSFQRAAAERGVTRSALSHAVKGLEQDLGVRLLNRNTRSVSLTEAGRLLHARLKPAFGDVAQAIEEVNRFRDTPAGTIRITVPRPVGLAVMGPVIARLVRENPGLAIEVSSDDALVDIVAAGFDAGIRFGERLQQGMIATRIPLPMRFAVVAAPSYFDDRPRPERPADLHGHRCIRYRFPSGATFPWEFEKDGETVTVAVDGPVIVDDQELIGEAALAGAGLAFAFEDRVRSHLASGALVRCLEDWTPRFDDVFLYYPHRAYMPAGLRALIDILKDPRRQDPRGP</sequence>
<gene>
    <name evidence="6" type="ORF">CH338_28200</name>
</gene>
<keyword evidence="2" id="KW-0805">Transcription regulation</keyword>
<evidence type="ECO:0000256" key="1">
    <source>
        <dbReference type="ARBA" id="ARBA00009437"/>
    </source>
</evidence>
<dbReference type="PANTHER" id="PTHR30537">
    <property type="entry name" value="HTH-TYPE TRANSCRIPTIONAL REGULATOR"/>
    <property type="match status" value="1"/>
</dbReference>
<name>A0A327JWF9_9BRAD</name>
<evidence type="ECO:0000313" key="6">
    <source>
        <dbReference type="EMBL" id="RAI29915.1"/>
    </source>
</evidence>
<keyword evidence="7" id="KW-1185">Reference proteome</keyword>